<sequence length="304" mass="33495">MMYTKHWALVDACTANKIPFSHLWGAFSNHLPNAQAKTIEHFWYLFAPWYDTYLFTMRGVVLVKCLRRGRLNMSTPARHHHLLVGEAAFFLVQLHEHIKPRKVNPQAGDLGELYATAAALAEDHWAEFVSQRTRYGLVLGVTPELNQVISASSAREAPATPYPVLRPPMIAPYAAPHAGGWEALGKFLEWHLVSRYTGETDARQLVALGQLITAAKVNAINAYSGANGLTLAGVLALLRGREGHATATSTRLYFERAFEVRLAIVRAAVFSQAELARLPVQVGNAVLRGGSHVSWSSDTPSHTP</sequence>
<dbReference type="GeneID" id="87811302"/>
<reference evidence="1" key="1">
    <citation type="submission" date="2023-10" db="EMBL/GenBank/DDBJ databases">
        <authorList>
            <person name="Noh H."/>
        </authorList>
    </citation>
    <scope>NUCLEOTIDE SEQUENCE</scope>
    <source>
        <strain evidence="1">DUCC4014</strain>
    </source>
</reference>
<evidence type="ECO:0000313" key="2">
    <source>
        <dbReference type="Proteomes" id="UP000827549"/>
    </source>
</evidence>
<dbReference type="RefSeq" id="XP_062630642.1">
    <property type="nucleotide sequence ID" value="XM_062774658.1"/>
</dbReference>
<accession>A0AAF0YHP7</accession>
<proteinExistence type="predicted"/>
<evidence type="ECO:0000313" key="1">
    <source>
        <dbReference type="EMBL" id="WOO84616.1"/>
    </source>
</evidence>
<gene>
    <name evidence="1" type="ORF">LOC62_06G008135</name>
</gene>
<dbReference type="EMBL" id="CP086719">
    <property type="protein sequence ID" value="WOO84616.1"/>
    <property type="molecule type" value="Genomic_DNA"/>
</dbReference>
<protein>
    <submittedName>
        <fullName evidence="1">Uncharacterized protein</fullName>
    </submittedName>
</protein>
<name>A0AAF0YHP7_9TREE</name>
<dbReference type="AlphaFoldDB" id="A0AAF0YHP7"/>
<organism evidence="1 2">
    <name type="scientific">Vanrija pseudolonga</name>
    <dbReference type="NCBI Taxonomy" id="143232"/>
    <lineage>
        <taxon>Eukaryota</taxon>
        <taxon>Fungi</taxon>
        <taxon>Dikarya</taxon>
        <taxon>Basidiomycota</taxon>
        <taxon>Agaricomycotina</taxon>
        <taxon>Tremellomycetes</taxon>
        <taxon>Trichosporonales</taxon>
        <taxon>Trichosporonaceae</taxon>
        <taxon>Vanrija</taxon>
    </lineage>
</organism>
<keyword evidence="2" id="KW-1185">Reference proteome</keyword>
<dbReference type="Proteomes" id="UP000827549">
    <property type="component" value="Chromosome 6"/>
</dbReference>